<gene>
    <name evidence="5" type="ORF">D0894_07120</name>
</gene>
<keyword evidence="3" id="KW-0949">S-adenosyl-L-methionine</keyword>
<keyword evidence="2 5" id="KW-0808">Transferase</keyword>
<evidence type="ECO:0000313" key="6">
    <source>
        <dbReference type="Proteomes" id="UP000265875"/>
    </source>
</evidence>
<dbReference type="EMBL" id="QWLL01000015">
    <property type="protein sequence ID" value="RII78731.1"/>
    <property type="molecule type" value="Genomic_DNA"/>
</dbReference>
<feature type="domain" description="Methyltransferase type 12" evidence="4">
    <location>
        <begin position="72"/>
        <end position="174"/>
    </location>
</feature>
<dbReference type="SUPFAM" id="SSF53335">
    <property type="entry name" value="S-adenosyl-L-methionine-dependent methyltransferases"/>
    <property type="match status" value="1"/>
</dbReference>
<dbReference type="GO" id="GO:0032259">
    <property type="term" value="P:methylation"/>
    <property type="evidence" value="ECO:0007669"/>
    <property type="project" value="UniProtKB-KW"/>
</dbReference>
<keyword evidence="1 5" id="KW-0489">Methyltransferase</keyword>
<accession>A0A399MAI8</accession>
<evidence type="ECO:0000256" key="1">
    <source>
        <dbReference type="ARBA" id="ARBA00022603"/>
    </source>
</evidence>
<evidence type="ECO:0000259" key="4">
    <source>
        <dbReference type="Pfam" id="PF08242"/>
    </source>
</evidence>
<organism evidence="5 6">
    <name type="scientific">Pseudomonas monteilii</name>
    <dbReference type="NCBI Taxonomy" id="76759"/>
    <lineage>
        <taxon>Bacteria</taxon>
        <taxon>Pseudomonadati</taxon>
        <taxon>Pseudomonadota</taxon>
        <taxon>Gammaproteobacteria</taxon>
        <taxon>Pseudomonadales</taxon>
        <taxon>Pseudomonadaceae</taxon>
        <taxon>Pseudomonas</taxon>
    </lineage>
</organism>
<dbReference type="Gene3D" id="3.40.50.150">
    <property type="entry name" value="Vaccinia Virus protein VP39"/>
    <property type="match status" value="1"/>
</dbReference>
<reference evidence="5 6" key="1">
    <citation type="submission" date="2018-08" db="EMBL/GenBank/DDBJ databases">
        <title>Draft genome sequence of the cyanotroph, Pseudomonas monteilii BCN3.</title>
        <authorList>
            <person name="Jones L.B."/>
            <person name="Kunz D.A."/>
        </authorList>
    </citation>
    <scope>NUCLEOTIDE SEQUENCE [LARGE SCALE GENOMIC DNA]</scope>
    <source>
        <strain evidence="5 6">BCN3</strain>
    </source>
</reference>
<evidence type="ECO:0000256" key="2">
    <source>
        <dbReference type="ARBA" id="ARBA00022679"/>
    </source>
</evidence>
<evidence type="ECO:0000256" key="3">
    <source>
        <dbReference type="ARBA" id="ARBA00022691"/>
    </source>
</evidence>
<dbReference type="RefSeq" id="WP_119369217.1">
    <property type="nucleotide sequence ID" value="NZ_QWLL01000015.1"/>
</dbReference>
<dbReference type="GO" id="GO:0008168">
    <property type="term" value="F:methyltransferase activity"/>
    <property type="evidence" value="ECO:0007669"/>
    <property type="project" value="UniProtKB-KW"/>
</dbReference>
<evidence type="ECO:0000313" key="5">
    <source>
        <dbReference type="EMBL" id="RII78731.1"/>
    </source>
</evidence>
<dbReference type="Proteomes" id="UP000265875">
    <property type="component" value="Unassembled WGS sequence"/>
</dbReference>
<proteinExistence type="predicted"/>
<dbReference type="InterPro" id="IPR029063">
    <property type="entry name" value="SAM-dependent_MTases_sf"/>
</dbReference>
<dbReference type="Pfam" id="PF08242">
    <property type="entry name" value="Methyltransf_12"/>
    <property type="match status" value="1"/>
</dbReference>
<comment type="caution">
    <text evidence="5">The sequence shown here is derived from an EMBL/GenBank/DDBJ whole genome shotgun (WGS) entry which is preliminary data.</text>
</comment>
<dbReference type="InterPro" id="IPR013217">
    <property type="entry name" value="Methyltransf_12"/>
</dbReference>
<dbReference type="AlphaFoldDB" id="A0A399MAI8"/>
<dbReference type="PANTHER" id="PTHR43464:SF19">
    <property type="entry name" value="UBIQUINONE BIOSYNTHESIS O-METHYLTRANSFERASE, MITOCHONDRIAL"/>
    <property type="match status" value="1"/>
</dbReference>
<protein>
    <submittedName>
        <fullName evidence="5">Class I SAM-dependent methyltransferase</fullName>
    </submittedName>
</protein>
<dbReference type="PANTHER" id="PTHR43464">
    <property type="entry name" value="METHYLTRANSFERASE"/>
    <property type="match status" value="1"/>
</dbReference>
<dbReference type="CDD" id="cd02440">
    <property type="entry name" value="AdoMet_MTases"/>
    <property type="match status" value="1"/>
</dbReference>
<sequence>MNTRGRLRGERIDIDYSATQAFFDARGKADYANVLSATMYQDQSPDLVEQRDATEKQVLAPRLQLGAGSRILDIGSGIGRWGWFIHDHAPGARYLGIDFSASLVEKAKVEADLRGKPDLHFQVMSATAIESDSLSIPPPYDLVIVAGLLMYLNDQDCVRVLAQAAHLCAPGGHIYLREPVGVQERVTLDRFYSHELKHEYSAIYRTIDELDQLLEHALKPSRFTVHIAEFLFPGDLEKRAETRQYYSIMQKAGQP</sequence>
<name>A0A399MAI8_9PSED</name>